<name>A0A072TM20_MEDTR</name>
<keyword evidence="1" id="KW-0812">Transmembrane</keyword>
<evidence type="ECO:0000313" key="1">
    <source>
        <dbReference type="EMBL" id="KEH18559.1"/>
    </source>
</evidence>
<reference evidence="2" key="3">
    <citation type="submission" date="2015-04" db="UniProtKB">
        <authorList>
            <consortium name="EnsemblPlants"/>
        </authorList>
    </citation>
    <scope>IDENTIFICATION</scope>
    <source>
        <strain evidence="2">cv. Jemalong A17</strain>
    </source>
</reference>
<keyword evidence="1" id="KW-0472">Membrane</keyword>
<reference evidence="1 3" key="1">
    <citation type="journal article" date="2011" name="Nature">
        <title>The Medicago genome provides insight into the evolution of rhizobial symbioses.</title>
        <authorList>
            <person name="Young N.D."/>
            <person name="Debelle F."/>
            <person name="Oldroyd G.E."/>
            <person name="Geurts R."/>
            <person name="Cannon S.B."/>
            <person name="Udvardi M.K."/>
            <person name="Benedito V.A."/>
            <person name="Mayer K.F."/>
            <person name="Gouzy J."/>
            <person name="Schoof H."/>
            <person name="Van de Peer Y."/>
            <person name="Proost S."/>
            <person name="Cook D.R."/>
            <person name="Meyers B.C."/>
            <person name="Spannagl M."/>
            <person name="Cheung F."/>
            <person name="De Mita S."/>
            <person name="Krishnakumar V."/>
            <person name="Gundlach H."/>
            <person name="Zhou S."/>
            <person name="Mudge J."/>
            <person name="Bharti A.K."/>
            <person name="Murray J.D."/>
            <person name="Naoumkina M.A."/>
            <person name="Rosen B."/>
            <person name="Silverstein K.A."/>
            <person name="Tang H."/>
            <person name="Rombauts S."/>
            <person name="Zhao P.X."/>
            <person name="Zhou P."/>
            <person name="Barbe V."/>
            <person name="Bardou P."/>
            <person name="Bechner M."/>
            <person name="Bellec A."/>
            <person name="Berger A."/>
            <person name="Berges H."/>
            <person name="Bidwell S."/>
            <person name="Bisseling T."/>
            <person name="Choisne N."/>
            <person name="Couloux A."/>
            <person name="Denny R."/>
            <person name="Deshpande S."/>
            <person name="Dai X."/>
            <person name="Doyle J.J."/>
            <person name="Dudez A.M."/>
            <person name="Farmer A.D."/>
            <person name="Fouteau S."/>
            <person name="Franken C."/>
            <person name="Gibelin C."/>
            <person name="Gish J."/>
            <person name="Goldstein S."/>
            <person name="Gonzalez A.J."/>
            <person name="Green P.J."/>
            <person name="Hallab A."/>
            <person name="Hartog M."/>
            <person name="Hua A."/>
            <person name="Humphray S.J."/>
            <person name="Jeong D.H."/>
            <person name="Jing Y."/>
            <person name="Jocker A."/>
            <person name="Kenton S.M."/>
            <person name="Kim D.J."/>
            <person name="Klee K."/>
            <person name="Lai H."/>
            <person name="Lang C."/>
            <person name="Lin S."/>
            <person name="Macmil S.L."/>
            <person name="Magdelenat G."/>
            <person name="Matthews L."/>
            <person name="McCorrison J."/>
            <person name="Monaghan E.L."/>
            <person name="Mun J.H."/>
            <person name="Najar F.Z."/>
            <person name="Nicholson C."/>
            <person name="Noirot C."/>
            <person name="O'Bleness M."/>
            <person name="Paule C.R."/>
            <person name="Poulain J."/>
            <person name="Prion F."/>
            <person name="Qin B."/>
            <person name="Qu C."/>
            <person name="Retzel E.F."/>
            <person name="Riddle C."/>
            <person name="Sallet E."/>
            <person name="Samain S."/>
            <person name="Samson N."/>
            <person name="Sanders I."/>
            <person name="Saurat O."/>
            <person name="Scarpelli C."/>
            <person name="Schiex T."/>
            <person name="Segurens B."/>
            <person name="Severin A.J."/>
            <person name="Sherrier D.J."/>
            <person name="Shi R."/>
            <person name="Sims S."/>
            <person name="Singer S.R."/>
            <person name="Sinharoy S."/>
            <person name="Sterck L."/>
            <person name="Viollet A."/>
            <person name="Wang B.B."/>
            <person name="Wang K."/>
            <person name="Wang M."/>
            <person name="Wang X."/>
            <person name="Warfsmann J."/>
            <person name="Weissenbach J."/>
            <person name="White D.D."/>
            <person name="White J.D."/>
            <person name="Wiley G.B."/>
            <person name="Wincker P."/>
            <person name="Xing Y."/>
            <person name="Yang L."/>
            <person name="Yao Z."/>
            <person name="Ying F."/>
            <person name="Zhai J."/>
            <person name="Zhou L."/>
            <person name="Zuber A."/>
            <person name="Denarie J."/>
            <person name="Dixon R.A."/>
            <person name="May G.D."/>
            <person name="Schwartz D.C."/>
            <person name="Rogers J."/>
            <person name="Quetier F."/>
            <person name="Town C.D."/>
            <person name="Roe B.A."/>
        </authorList>
    </citation>
    <scope>NUCLEOTIDE SEQUENCE [LARGE SCALE GENOMIC DNA]</scope>
    <source>
        <strain evidence="1">A17</strain>
        <strain evidence="2 3">cv. Jemalong A17</strain>
    </source>
</reference>
<accession>A0A072TM20</accession>
<evidence type="ECO:0000313" key="3">
    <source>
        <dbReference type="Proteomes" id="UP000002051"/>
    </source>
</evidence>
<dbReference type="AlphaFoldDB" id="A0A072TM20"/>
<dbReference type="HOGENOM" id="CLU_2516100_0_0_1"/>
<dbReference type="Proteomes" id="UP000002051">
    <property type="component" value="Chromosome 8"/>
</dbReference>
<keyword evidence="3" id="KW-1185">Reference proteome</keyword>
<protein>
    <submittedName>
        <fullName evidence="1">Transmembrane protein, putative</fullName>
    </submittedName>
</protein>
<sequence>MGIESHVDETFFYLLEICVARVQFFVLVEVSVLDGISKKNHTPTVSISLFRSSSSVKRLASPMAGSSKERLATSRISAINSHLHQ</sequence>
<evidence type="ECO:0000313" key="2">
    <source>
        <dbReference type="EnsemblPlants" id="KEH18559"/>
    </source>
</evidence>
<dbReference type="EMBL" id="CM001224">
    <property type="protein sequence ID" value="KEH18559.1"/>
    <property type="molecule type" value="Genomic_DNA"/>
</dbReference>
<gene>
    <name evidence="1" type="ordered locus">MTR_8g024140</name>
</gene>
<organism evidence="1 3">
    <name type="scientific">Medicago truncatula</name>
    <name type="common">Barrel medic</name>
    <name type="synonym">Medicago tribuloides</name>
    <dbReference type="NCBI Taxonomy" id="3880"/>
    <lineage>
        <taxon>Eukaryota</taxon>
        <taxon>Viridiplantae</taxon>
        <taxon>Streptophyta</taxon>
        <taxon>Embryophyta</taxon>
        <taxon>Tracheophyta</taxon>
        <taxon>Spermatophyta</taxon>
        <taxon>Magnoliopsida</taxon>
        <taxon>eudicotyledons</taxon>
        <taxon>Gunneridae</taxon>
        <taxon>Pentapetalae</taxon>
        <taxon>rosids</taxon>
        <taxon>fabids</taxon>
        <taxon>Fabales</taxon>
        <taxon>Fabaceae</taxon>
        <taxon>Papilionoideae</taxon>
        <taxon>50 kb inversion clade</taxon>
        <taxon>NPAAA clade</taxon>
        <taxon>Hologalegina</taxon>
        <taxon>IRL clade</taxon>
        <taxon>Trifolieae</taxon>
        <taxon>Medicago</taxon>
    </lineage>
</organism>
<proteinExistence type="predicted"/>
<reference evidence="1 3" key="2">
    <citation type="journal article" date="2014" name="BMC Genomics">
        <title>An improved genome release (version Mt4.0) for the model legume Medicago truncatula.</title>
        <authorList>
            <person name="Tang H."/>
            <person name="Krishnakumar V."/>
            <person name="Bidwell S."/>
            <person name="Rosen B."/>
            <person name="Chan A."/>
            <person name="Zhou S."/>
            <person name="Gentzbittel L."/>
            <person name="Childs K.L."/>
            <person name="Yandell M."/>
            <person name="Gundlach H."/>
            <person name="Mayer K.F."/>
            <person name="Schwartz D.C."/>
            <person name="Town C.D."/>
        </authorList>
    </citation>
    <scope>GENOME REANNOTATION</scope>
    <source>
        <strain evidence="1">A17</strain>
        <strain evidence="2 3">cv. Jemalong A17</strain>
    </source>
</reference>
<dbReference type="EnsemblPlants" id="KEH18559">
    <property type="protein sequence ID" value="KEH18559"/>
    <property type="gene ID" value="MTR_8g024140"/>
</dbReference>